<evidence type="ECO:0000313" key="3">
    <source>
        <dbReference type="Proteomes" id="UP000284109"/>
    </source>
</evidence>
<gene>
    <name evidence="2" type="ORF">DS831_08670</name>
</gene>
<keyword evidence="3" id="KW-1185">Reference proteome</keyword>
<dbReference type="GO" id="GO:0000166">
    <property type="term" value="F:nucleotide binding"/>
    <property type="evidence" value="ECO:0007669"/>
    <property type="project" value="InterPro"/>
</dbReference>
<dbReference type="Gene3D" id="3.40.50.720">
    <property type="entry name" value="NAD(P)-binding Rossmann-like Domain"/>
    <property type="match status" value="1"/>
</dbReference>
<dbReference type="InterPro" id="IPR000683">
    <property type="entry name" value="Gfo/Idh/MocA-like_OxRdtase_N"/>
</dbReference>
<name>A0A3R6VJH1_9LACO</name>
<sequence>MLQLGVIGTNWITQQFIEAAQQTHTFQLREVYSRTQEHAQNLINQVNGTDTLITTDLTKFFASPEFEVVYIASPNSLHFQYICQAIAANKQVIVEKPMVSTRAEFLQIQELLQNHPGIYVLEAARHIHEPEFATLKQQVQQLDRIDGATITYRKYSSRYDLVLTGQEPNIFSPKFSGGALYDLGVYLLYDAVCLFGQPLSAQYLPQMIATGVDGQGTIVLHYDHFDVTMLVGKISNSILPSEIYSGKKTLSFDDGGTVRKIWNNYNDWQFTGTDHNPMLAETEVFAQIIQQKDQTQFNQLWQIADQVNQLLTQIRLAAGIKFAADRSEA</sequence>
<dbReference type="Gene3D" id="3.30.360.10">
    <property type="entry name" value="Dihydrodipicolinate Reductase, domain 2"/>
    <property type="match status" value="1"/>
</dbReference>
<dbReference type="RefSeq" id="WP_118902792.1">
    <property type="nucleotide sequence ID" value="NZ_QOCR01000004.1"/>
</dbReference>
<feature type="domain" description="Gfo/Idh/MocA-like oxidoreductase N-terminal" evidence="1">
    <location>
        <begin position="3"/>
        <end position="118"/>
    </location>
</feature>
<dbReference type="PANTHER" id="PTHR43054">
    <property type="match status" value="1"/>
</dbReference>
<accession>A0A3R6VJH1</accession>
<dbReference type="EMBL" id="QOCR01000004">
    <property type="protein sequence ID" value="RHW50217.1"/>
    <property type="molecule type" value="Genomic_DNA"/>
</dbReference>
<comment type="caution">
    <text evidence="2">The sequence shown here is derived from an EMBL/GenBank/DDBJ whole genome shotgun (WGS) entry which is preliminary data.</text>
</comment>
<protein>
    <submittedName>
        <fullName evidence="2">Gfo/Idh/MocA family oxidoreductase</fullName>
    </submittedName>
</protein>
<dbReference type="PANTHER" id="PTHR43054:SF1">
    <property type="entry name" value="SCYLLO-INOSITOL 2-DEHYDROGENASE (NADP(+)) IOLU"/>
    <property type="match status" value="1"/>
</dbReference>
<reference evidence="2 3" key="1">
    <citation type="submission" date="2018-07" db="EMBL/GenBank/DDBJ databases">
        <title>Genome sequences of six Lactobacillus spp. isolated from bumble bee guts.</title>
        <authorList>
            <person name="Motta E.V.S."/>
            <person name="Moran N.A."/>
        </authorList>
    </citation>
    <scope>NUCLEOTIDE SEQUENCE [LARGE SCALE GENOMIC DNA]</scope>
    <source>
        <strain evidence="2 3">BI-1.1</strain>
    </source>
</reference>
<evidence type="ECO:0000313" key="2">
    <source>
        <dbReference type="EMBL" id="RHW50217.1"/>
    </source>
</evidence>
<dbReference type="Proteomes" id="UP000284109">
    <property type="component" value="Unassembled WGS sequence"/>
</dbReference>
<dbReference type="OrthoDB" id="9815825at2"/>
<evidence type="ECO:0000259" key="1">
    <source>
        <dbReference type="Pfam" id="PF01408"/>
    </source>
</evidence>
<dbReference type="SUPFAM" id="SSF55347">
    <property type="entry name" value="Glyceraldehyde-3-phosphate dehydrogenase-like, C-terminal domain"/>
    <property type="match status" value="1"/>
</dbReference>
<dbReference type="SUPFAM" id="SSF51735">
    <property type="entry name" value="NAD(P)-binding Rossmann-fold domains"/>
    <property type="match status" value="1"/>
</dbReference>
<dbReference type="InterPro" id="IPR036291">
    <property type="entry name" value="NAD(P)-bd_dom_sf"/>
</dbReference>
<proteinExistence type="predicted"/>
<organism evidence="2 3">
    <name type="scientific">Bombilactobacillus bombi</name>
    <dbReference type="NCBI Taxonomy" id="1303590"/>
    <lineage>
        <taxon>Bacteria</taxon>
        <taxon>Bacillati</taxon>
        <taxon>Bacillota</taxon>
        <taxon>Bacilli</taxon>
        <taxon>Lactobacillales</taxon>
        <taxon>Lactobacillaceae</taxon>
        <taxon>Bombilactobacillus</taxon>
    </lineage>
</organism>
<dbReference type="AlphaFoldDB" id="A0A3R6VJH1"/>
<dbReference type="Pfam" id="PF01408">
    <property type="entry name" value="GFO_IDH_MocA"/>
    <property type="match status" value="1"/>
</dbReference>